<accession>A0A915IJE4</accession>
<feature type="region of interest" description="Disordered" evidence="4">
    <location>
        <begin position="338"/>
        <end position="381"/>
    </location>
</feature>
<dbReference type="OMA" id="NCRENSR"/>
<evidence type="ECO:0000313" key="7">
    <source>
        <dbReference type="WBParaSite" id="nRc.2.0.1.t13930-RA"/>
    </source>
</evidence>
<dbReference type="GO" id="GO:0090162">
    <property type="term" value="P:establishment of epithelial cell polarity"/>
    <property type="evidence" value="ECO:0007669"/>
    <property type="project" value="InterPro"/>
</dbReference>
<feature type="compositionally biased region" description="Polar residues" evidence="4">
    <location>
        <begin position="366"/>
        <end position="377"/>
    </location>
</feature>
<comment type="subcellular location">
    <subcellularLocation>
        <location evidence="1">Cytoplasm</location>
    </subcellularLocation>
</comment>
<evidence type="ECO:0000256" key="2">
    <source>
        <dbReference type="ARBA" id="ARBA00022490"/>
    </source>
</evidence>
<evidence type="ECO:0000256" key="1">
    <source>
        <dbReference type="ARBA" id="ARBA00004496"/>
    </source>
</evidence>
<name>A0A915IJE4_ROMCU</name>
<dbReference type="InterPro" id="IPR047176">
    <property type="entry name" value="FRMD4A/B"/>
</dbReference>
<feature type="region of interest" description="Disordered" evidence="4">
    <location>
        <begin position="520"/>
        <end position="541"/>
    </location>
</feature>
<feature type="domain" description="Cytohesin Ubiquitin Protein Inducing" evidence="5">
    <location>
        <begin position="99"/>
        <end position="200"/>
    </location>
</feature>
<dbReference type="Proteomes" id="UP000887565">
    <property type="component" value="Unplaced"/>
</dbReference>
<dbReference type="Pfam" id="PF11819">
    <property type="entry name" value="CUPID"/>
    <property type="match status" value="1"/>
</dbReference>
<dbReference type="PANTHER" id="PTHR46079:SF2">
    <property type="entry name" value="FERM DOMAIN-CONTAINING PROTEIN"/>
    <property type="match status" value="1"/>
</dbReference>
<dbReference type="WBParaSite" id="nRc.2.0.1.t13930-RA">
    <property type="protein sequence ID" value="nRc.2.0.1.t13930-RA"/>
    <property type="gene ID" value="nRc.2.0.1.g13930"/>
</dbReference>
<organism evidence="6 7">
    <name type="scientific">Romanomermis culicivorax</name>
    <name type="common">Nematode worm</name>
    <dbReference type="NCBI Taxonomy" id="13658"/>
    <lineage>
        <taxon>Eukaryota</taxon>
        <taxon>Metazoa</taxon>
        <taxon>Ecdysozoa</taxon>
        <taxon>Nematoda</taxon>
        <taxon>Enoplea</taxon>
        <taxon>Dorylaimia</taxon>
        <taxon>Mermithida</taxon>
        <taxon>Mermithoidea</taxon>
        <taxon>Mermithidae</taxon>
        <taxon>Romanomermis</taxon>
    </lineage>
</organism>
<dbReference type="AlphaFoldDB" id="A0A915IJE4"/>
<reference evidence="7" key="1">
    <citation type="submission" date="2022-11" db="UniProtKB">
        <authorList>
            <consortium name="WormBaseParasite"/>
        </authorList>
    </citation>
    <scope>IDENTIFICATION</scope>
</reference>
<keyword evidence="6" id="KW-1185">Reference proteome</keyword>
<sequence>VSSSRRAFLPSHVTIQVYFCDTPQLCKSIWSLTIIQHQFYLDRRAAHKKGVCLMHHTPEHLANLLNASFSLIKINANPEIGIYRLDSSNRSTSDLGLSISSQSTQSILMAPASSYERTEEDKRNCRENSRQLKLKRCELEKLLTVKLAELKEMCIREGNLVGQVPSEIRHCLARGEEIPKVQRRVGTSFSIPLDVMSKNSKVMANPVFPELYWLGIHSDSKIYLNDSAILVLLKMMITFCGILWEGVKQEVQMIFSAFFSLLLDTLESVKREKYYADQIEKLETDLEIQRKIVTAALKLANESGANKFMRKKRRRDYESAQMRLKELNQQFNRIRLGSSRPDLANQNGSNNQLSKPHPKSFRPTKSAPTTPRSSIPDLSTDIVDLTSSPTNFNRCYETVNALSSSSRNMTDFGILDKPIKQQIMNEANIKRGTSISDPTSCNQKIPSYTLSKKDATSCNDMAILEAVDDFASDLGITGKTPLSGYRSQVSYNSTYRRRNYPTLNDNSKAVFYTENRSPLLNHKHELPPSTGAPKLSNSSQNFLDSKQSCVPHVALDHRIGAYNLPNQRTSWDYDCITQVPVSFGALLSSSESLDESPKTVEKRNNWEDEVGKLRQ</sequence>
<feature type="compositionally biased region" description="Basic and acidic residues" evidence="4">
    <location>
        <begin position="595"/>
        <end position="615"/>
    </location>
</feature>
<evidence type="ECO:0000259" key="5">
    <source>
        <dbReference type="Pfam" id="PF11819"/>
    </source>
</evidence>
<proteinExistence type="predicted"/>
<keyword evidence="2" id="KW-0963">Cytoplasm</keyword>
<dbReference type="InterPro" id="IPR021774">
    <property type="entry name" value="CUPID"/>
</dbReference>
<protein>
    <submittedName>
        <fullName evidence="7">Cytohesin Ubiquitin Protein Inducing domain-containing protein</fullName>
    </submittedName>
</protein>
<dbReference type="PANTHER" id="PTHR46079">
    <property type="entry name" value="FERM DOMAIN-CONTAINING PROTEIN 4"/>
    <property type="match status" value="1"/>
</dbReference>
<dbReference type="GO" id="GO:0005737">
    <property type="term" value="C:cytoplasm"/>
    <property type="evidence" value="ECO:0007669"/>
    <property type="project" value="UniProtKB-SubCell"/>
</dbReference>
<keyword evidence="3" id="KW-0175">Coiled coil</keyword>
<evidence type="ECO:0000256" key="4">
    <source>
        <dbReference type="SAM" id="MobiDB-lite"/>
    </source>
</evidence>
<feature type="compositionally biased region" description="Polar residues" evidence="4">
    <location>
        <begin position="344"/>
        <end position="354"/>
    </location>
</feature>
<evidence type="ECO:0000313" key="6">
    <source>
        <dbReference type="Proteomes" id="UP000887565"/>
    </source>
</evidence>
<evidence type="ECO:0000256" key="3">
    <source>
        <dbReference type="ARBA" id="ARBA00023054"/>
    </source>
</evidence>
<feature type="region of interest" description="Disordered" evidence="4">
    <location>
        <begin position="589"/>
        <end position="615"/>
    </location>
</feature>